<dbReference type="Pfam" id="PF07686">
    <property type="entry name" value="V-set"/>
    <property type="match status" value="1"/>
</dbReference>
<dbReference type="FunFam" id="2.60.40.10:FF:001230">
    <property type="entry name" value="Immunoglobulin kappa variable 8-16"/>
    <property type="match status" value="1"/>
</dbReference>
<dbReference type="PANTHER" id="PTHR23267">
    <property type="entry name" value="IMMUNOGLOBULIN LIGHT CHAIN"/>
    <property type="match status" value="1"/>
</dbReference>
<dbReference type="InterPro" id="IPR036179">
    <property type="entry name" value="Ig-like_dom_sf"/>
</dbReference>
<dbReference type="SMART" id="SM00406">
    <property type="entry name" value="IGv"/>
    <property type="match status" value="1"/>
</dbReference>
<dbReference type="InterPro" id="IPR007110">
    <property type="entry name" value="Ig-like_dom"/>
</dbReference>
<dbReference type="GeneTree" id="ENSGT00940000154869"/>
<evidence type="ECO:0000259" key="2">
    <source>
        <dbReference type="PROSITE" id="PS50835"/>
    </source>
</evidence>
<dbReference type="Gene3D" id="2.60.40.10">
    <property type="entry name" value="Immunoglobulins"/>
    <property type="match status" value="1"/>
</dbReference>
<feature type="signal peptide" evidence="1">
    <location>
        <begin position="1"/>
        <end position="20"/>
    </location>
</feature>
<dbReference type="Proteomes" id="UP000694620">
    <property type="component" value="Chromosome 5"/>
</dbReference>
<dbReference type="AlphaFoldDB" id="A0A8C4RFE5"/>
<dbReference type="Ensembl" id="ENSECRT00000001838.1">
    <property type="protein sequence ID" value="ENSECRP00000001814.1"/>
    <property type="gene ID" value="ENSECRG00000001258.1"/>
</dbReference>
<dbReference type="PROSITE" id="PS50835">
    <property type="entry name" value="IG_LIKE"/>
    <property type="match status" value="1"/>
</dbReference>
<proteinExistence type="predicted"/>
<evidence type="ECO:0000313" key="4">
    <source>
        <dbReference type="Proteomes" id="UP000694620"/>
    </source>
</evidence>
<evidence type="ECO:0000313" key="3">
    <source>
        <dbReference type="Ensembl" id="ENSECRP00000001814.1"/>
    </source>
</evidence>
<keyword evidence="1" id="KW-0732">Signal</keyword>
<evidence type="ECO:0000256" key="1">
    <source>
        <dbReference type="SAM" id="SignalP"/>
    </source>
</evidence>
<feature type="domain" description="Ig-like" evidence="2">
    <location>
        <begin position="22"/>
        <end position="117"/>
    </location>
</feature>
<dbReference type="InterPro" id="IPR050150">
    <property type="entry name" value="IgV_Light_Chain"/>
</dbReference>
<reference evidence="3" key="3">
    <citation type="submission" date="2025-09" db="UniProtKB">
        <authorList>
            <consortium name="Ensembl"/>
        </authorList>
    </citation>
    <scope>IDENTIFICATION</scope>
</reference>
<dbReference type="InterPro" id="IPR003599">
    <property type="entry name" value="Ig_sub"/>
</dbReference>
<dbReference type="InterPro" id="IPR013783">
    <property type="entry name" value="Ig-like_fold"/>
</dbReference>
<dbReference type="SMART" id="SM00409">
    <property type="entry name" value="IG"/>
    <property type="match status" value="1"/>
</dbReference>
<dbReference type="SUPFAM" id="SSF48726">
    <property type="entry name" value="Immunoglobulin"/>
    <property type="match status" value="1"/>
</dbReference>
<reference evidence="3" key="1">
    <citation type="submission" date="2021-06" db="EMBL/GenBank/DDBJ databases">
        <authorList>
            <consortium name="Wellcome Sanger Institute Data Sharing"/>
        </authorList>
    </citation>
    <scope>NUCLEOTIDE SEQUENCE [LARGE SCALE GENOMIC DNA]</scope>
</reference>
<reference evidence="3" key="2">
    <citation type="submission" date="2025-08" db="UniProtKB">
        <authorList>
            <consortium name="Ensembl"/>
        </authorList>
    </citation>
    <scope>IDENTIFICATION</scope>
</reference>
<feature type="chain" id="PRO_5034811668" description="Ig-like domain-containing protein" evidence="1">
    <location>
        <begin position="21"/>
        <end position="117"/>
    </location>
</feature>
<accession>A0A8C4RFE5</accession>
<protein>
    <recommendedName>
        <fullName evidence="2">Ig-like domain-containing protein</fullName>
    </recommendedName>
</protein>
<keyword evidence="4" id="KW-1185">Reference proteome</keyword>
<organism evidence="3 4">
    <name type="scientific">Erpetoichthys calabaricus</name>
    <name type="common">Rope fish</name>
    <name type="synonym">Calamoichthys calabaricus</name>
    <dbReference type="NCBI Taxonomy" id="27687"/>
    <lineage>
        <taxon>Eukaryota</taxon>
        <taxon>Metazoa</taxon>
        <taxon>Chordata</taxon>
        <taxon>Craniata</taxon>
        <taxon>Vertebrata</taxon>
        <taxon>Euteleostomi</taxon>
        <taxon>Actinopterygii</taxon>
        <taxon>Polypteriformes</taxon>
        <taxon>Polypteridae</taxon>
        <taxon>Erpetoichthys</taxon>
    </lineage>
</organism>
<sequence length="117" mass="12823">MNSLLHLLCILSLFNQDSYSQNVITQLPAFISVAPGGSATISCLTTCDVGSYMAWYRKKPGEKPKLLIYSSSSRFSDAPSHISGTGSQTSFNLTISAVKSEDEGHYYCQQYKEVPLT</sequence>
<dbReference type="InterPro" id="IPR013106">
    <property type="entry name" value="Ig_V-set"/>
</dbReference>
<name>A0A8C4RFE5_ERPCA</name>